<keyword evidence="1" id="KW-0238">DNA-binding</keyword>
<dbReference type="InterPro" id="IPR009061">
    <property type="entry name" value="DNA-bd_dom_put_sf"/>
</dbReference>
<proteinExistence type="predicted"/>
<evidence type="ECO:0000313" key="5">
    <source>
        <dbReference type="Proteomes" id="UP000838686"/>
    </source>
</evidence>
<evidence type="ECO:0000256" key="1">
    <source>
        <dbReference type="ARBA" id="ARBA00023125"/>
    </source>
</evidence>
<feature type="transmembrane region" description="Helical" evidence="2">
    <location>
        <begin position="152"/>
        <end position="174"/>
    </location>
</feature>
<dbReference type="PANTHER" id="PTHR30204:SF97">
    <property type="entry name" value="MERR FAMILY REGULATORY PROTEIN"/>
    <property type="match status" value="1"/>
</dbReference>
<feature type="domain" description="HTH merR-type" evidence="3">
    <location>
        <begin position="72"/>
        <end position="118"/>
    </location>
</feature>
<dbReference type="Proteomes" id="UP000838686">
    <property type="component" value="Unassembled WGS sequence"/>
</dbReference>
<evidence type="ECO:0000256" key="2">
    <source>
        <dbReference type="SAM" id="Phobius"/>
    </source>
</evidence>
<dbReference type="SMART" id="SM00422">
    <property type="entry name" value="HTH_MERR"/>
    <property type="match status" value="1"/>
</dbReference>
<dbReference type="InterPro" id="IPR000551">
    <property type="entry name" value="MerR-type_HTH_dom"/>
</dbReference>
<reference evidence="4" key="1">
    <citation type="submission" date="2022-01" db="EMBL/GenBank/DDBJ databases">
        <authorList>
            <person name="Criscuolo A."/>
        </authorList>
    </citation>
    <scope>NUCLEOTIDE SEQUENCE</scope>
    <source>
        <strain evidence="4">CIP111893</strain>
    </source>
</reference>
<keyword evidence="5" id="KW-1185">Reference proteome</keyword>
<dbReference type="InterPro" id="IPR047057">
    <property type="entry name" value="MerR_fam"/>
</dbReference>
<accession>A0ABN8GTN3</accession>
<dbReference type="SUPFAM" id="SSF46955">
    <property type="entry name" value="Putative DNA-binding domain"/>
    <property type="match status" value="1"/>
</dbReference>
<comment type="caution">
    <text evidence="4">The sequence shown here is derived from an EMBL/GenBank/DDBJ whole genome shotgun (WGS) entry which is preliminary data.</text>
</comment>
<sequence length="175" mass="20555">MDLRHKSNPLLFCRPIGLQCSVFLKNLTLTYTGDYILVVERRGHYVEHWTVIQELYQYIHKDAEILRRDRFIGLLKPAKVADSGYRYYSNEEIRVLQHIAALKELGFTLASIKEMSSTGKDAQEQRWRDYLDFELAAVVEERKRLDGGAVSMLRIVFVLLLLAYIIGFEIVWQWK</sequence>
<keyword evidence="2" id="KW-1133">Transmembrane helix</keyword>
<dbReference type="EMBL" id="CAKMMF010000026">
    <property type="protein sequence ID" value="CAH1216505.1"/>
    <property type="molecule type" value="Genomic_DNA"/>
</dbReference>
<dbReference type="Pfam" id="PF13411">
    <property type="entry name" value="MerR_1"/>
    <property type="match status" value="1"/>
</dbReference>
<evidence type="ECO:0000259" key="3">
    <source>
        <dbReference type="PROSITE" id="PS50937"/>
    </source>
</evidence>
<evidence type="ECO:0000313" key="4">
    <source>
        <dbReference type="EMBL" id="CAH1216505.1"/>
    </source>
</evidence>
<protein>
    <recommendedName>
        <fullName evidence="3">HTH merR-type domain-containing protein</fullName>
    </recommendedName>
</protein>
<dbReference type="PROSITE" id="PS50937">
    <property type="entry name" value="HTH_MERR_2"/>
    <property type="match status" value="1"/>
</dbReference>
<gene>
    <name evidence="4" type="ORF">PAECIP111893_04142</name>
</gene>
<name>A0ABN8GTN3_9BACL</name>
<dbReference type="PANTHER" id="PTHR30204">
    <property type="entry name" value="REDOX-CYCLING DRUG-SENSING TRANSCRIPTIONAL ACTIVATOR SOXR"/>
    <property type="match status" value="1"/>
</dbReference>
<keyword evidence="2" id="KW-0812">Transmembrane</keyword>
<keyword evidence="2" id="KW-0472">Membrane</keyword>
<organism evidence="4 5">
    <name type="scientific">Paenibacillus plantiphilus</name>
    <dbReference type="NCBI Taxonomy" id="2905650"/>
    <lineage>
        <taxon>Bacteria</taxon>
        <taxon>Bacillati</taxon>
        <taxon>Bacillota</taxon>
        <taxon>Bacilli</taxon>
        <taxon>Bacillales</taxon>
        <taxon>Paenibacillaceae</taxon>
        <taxon>Paenibacillus</taxon>
    </lineage>
</organism>
<dbReference type="Gene3D" id="1.10.1660.10">
    <property type="match status" value="1"/>
</dbReference>